<dbReference type="EMBL" id="LWQU01000022">
    <property type="protein sequence ID" value="OAN65475.1"/>
    <property type="molecule type" value="Genomic_DNA"/>
</dbReference>
<proteinExistence type="predicted"/>
<evidence type="ECO:0000313" key="1">
    <source>
        <dbReference type="EMBL" id="OAN65475.1"/>
    </source>
</evidence>
<evidence type="ECO:0008006" key="3">
    <source>
        <dbReference type="Google" id="ProtNLM"/>
    </source>
</evidence>
<protein>
    <recommendedName>
        <fullName evidence="3">DUF4435 domain-containing protein</fullName>
    </recommendedName>
</protein>
<dbReference type="Pfam" id="PF11536">
    <property type="entry name" value="DUF3226"/>
    <property type="match status" value="1"/>
</dbReference>
<sequence>MDQVLLVEGDDDFHVLAALCRHQGIPESFEIIKKGGYEALRDGLSNEIKSPGRRTLGIVIDADQDIAARWQSLAGASAKAGVTLPATPDPAGTIVETPGSPRVGVWLMPDNRTTGMLEDFVAFLVPEGDALFSRATDTITAIPADLRRFSEIHATKATIHTWLAWQDEPGRPMGQAVTKRILDPDCSQAAAFALWLRRLFG</sequence>
<dbReference type="InterPro" id="IPR024508">
    <property type="entry name" value="DUF3226"/>
</dbReference>
<accession>A0A178N192</accession>
<evidence type="ECO:0000313" key="2">
    <source>
        <dbReference type="Proteomes" id="UP000078543"/>
    </source>
</evidence>
<organism evidence="1 2">
    <name type="scientific">Magnetospirillum moscoviense</name>
    <dbReference type="NCBI Taxonomy" id="1437059"/>
    <lineage>
        <taxon>Bacteria</taxon>
        <taxon>Pseudomonadati</taxon>
        <taxon>Pseudomonadota</taxon>
        <taxon>Alphaproteobacteria</taxon>
        <taxon>Rhodospirillales</taxon>
        <taxon>Rhodospirillaceae</taxon>
        <taxon>Magnetospirillum</taxon>
    </lineage>
</organism>
<comment type="caution">
    <text evidence="1">The sequence shown here is derived from an EMBL/GenBank/DDBJ whole genome shotgun (WGS) entry which is preliminary data.</text>
</comment>
<keyword evidence="2" id="KW-1185">Reference proteome</keyword>
<dbReference type="STRING" id="1437059.A6A05_05825"/>
<dbReference type="Proteomes" id="UP000078543">
    <property type="component" value="Unassembled WGS sequence"/>
</dbReference>
<gene>
    <name evidence="1" type="ORF">A6A05_05825</name>
</gene>
<reference evidence="1 2" key="1">
    <citation type="submission" date="2016-04" db="EMBL/GenBank/DDBJ databases">
        <title>Draft genome sequence of freshwater magnetotactic bacteria Magnetospirillum marisnigri SP-1 and Magnetospirillum moscoviense BB-1.</title>
        <authorList>
            <person name="Koziaeva V."/>
            <person name="Dziuba M.V."/>
            <person name="Ivanov T.M."/>
            <person name="Kuznetsov B."/>
            <person name="Grouzdev D.S."/>
        </authorList>
    </citation>
    <scope>NUCLEOTIDE SEQUENCE [LARGE SCALE GENOMIC DNA]</scope>
    <source>
        <strain evidence="1 2">BB-1</strain>
    </source>
</reference>
<dbReference type="AlphaFoldDB" id="A0A178N192"/>
<name>A0A178N192_9PROT</name>